<comment type="caution">
    <text evidence="1">The sequence shown here is derived from an EMBL/GenBank/DDBJ whole genome shotgun (WGS) entry which is preliminary data.</text>
</comment>
<sequence length="115" mass="11184">MGFWDGVVTVMGSVPVVGHVTAGVQHLTGDKEGARQSLARSTGKLVSGVGAAGGFFVGGPPGFIAGGGLGAAIGGQINNKIKGKDFDLSLGKIGGDMLVGSATGMTGGGDIVSRR</sequence>
<accession>A0A9P5A6J4</accession>
<organism evidence="1 2">
    <name type="scientific">Fusarium beomiforme</name>
    <dbReference type="NCBI Taxonomy" id="44412"/>
    <lineage>
        <taxon>Eukaryota</taxon>
        <taxon>Fungi</taxon>
        <taxon>Dikarya</taxon>
        <taxon>Ascomycota</taxon>
        <taxon>Pezizomycotina</taxon>
        <taxon>Sordariomycetes</taxon>
        <taxon>Hypocreomycetidae</taxon>
        <taxon>Hypocreales</taxon>
        <taxon>Nectriaceae</taxon>
        <taxon>Fusarium</taxon>
        <taxon>Fusarium burgessii species complex</taxon>
    </lineage>
</organism>
<evidence type="ECO:0000313" key="1">
    <source>
        <dbReference type="EMBL" id="KAF4332896.1"/>
    </source>
</evidence>
<keyword evidence="2" id="KW-1185">Reference proteome</keyword>
<name>A0A9P5A6J4_9HYPO</name>
<evidence type="ECO:0000313" key="2">
    <source>
        <dbReference type="Proteomes" id="UP000730481"/>
    </source>
</evidence>
<dbReference type="EMBL" id="PVQB02000950">
    <property type="protein sequence ID" value="KAF4332896.1"/>
    <property type="molecule type" value="Genomic_DNA"/>
</dbReference>
<reference evidence="1" key="1">
    <citation type="journal article" date="2017" name="Mycologia">
        <title>Fusarium algeriense, sp. nov., a novel toxigenic crown rot pathogen of durum wheat from Algeria is nested in the Fusarium burgessii species complex.</title>
        <authorList>
            <person name="Laraba I."/>
            <person name="Keddad A."/>
            <person name="Boureghda H."/>
            <person name="Abdallah N."/>
            <person name="Vaughan M.M."/>
            <person name="Proctor R.H."/>
            <person name="Busman M."/>
            <person name="O'Donnell K."/>
        </authorList>
    </citation>
    <scope>NUCLEOTIDE SEQUENCE</scope>
    <source>
        <strain evidence="1">NRRL 25174</strain>
    </source>
</reference>
<dbReference type="AlphaFoldDB" id="A0A9P5A6J4"/>
<dbReference type="Proteomes" id="UP000730481">
    <property type="component" value="Unassembled WGS sequence"/>
</dbReference>
<proteinExistence type="predicted"/>
<gene>
    <name evidence="1" type="ORF">FBEOM_13300</name>
</gene>
<dbReference type="OrthoDB" id="2441380at2759"/>
<protein>
    <submittedName>
        <fullName evidence="1">Uncharacterized protein</fullName>
    </submittedName>
</protein>
<reference evidence="1" key="2">
    <citation type="submission" date="2020-02" db="EMBL/GenBank/DDBJ databases">
        <title>Identification and distribution of gene clusters putatively required for synthesis of sphingolipid metabolism inhibitors in phylogenetically diverse species of the filamentous fungus Fusarium.</title>
        <authorList>
            <person name="Kim H.-S."/>
            <person name="Busman M."/>
            <person name="Brown D.W."/>
            <person name="Divon H."/>
            <person name="Uhlig S."/>
            <person name="Proctor R.H."/>
        </authorList>
    </citation>
    <scope>NUCLEOTIDE SEQUENCE</scope>
    <source>
        <strain evidence="1">NRRL 25174</strain>
    </source>
</reference>